<evidence type="ECO:0000256" key="1">
    <source>
        <dbReference type="SAM" id="MobiDB-lite"/>
    </source>
</evidence>
<reference evidence="2" key="1">
    <citation type="submission" date="2021-03" db="EMBL/GenBank/DDBJ databases">
        <title>Chromosome level genome of the anhydrobiotic midge Polypedilum vanderplanki.</title>
        <authorList>
            <person name="Yoshida Y."/>
            <person name="Kikawada T."/>
            <person name="Gusev O."/>
        </authorList>
    </citation>
    <scope>NUCLEOTIDE SEQUENCE</scope>
    <source>
        <strain evidence="2">NIAS01</strain>
        <tissue evidence="2">Whole body or cell culture</tissue>
    </source>
</reference>
<feature type="region of interest" description="Disordered" evidence="1">
    <location>
        <begin position="1"/>
        <end position="26"/>
    </location>
</feature>
<evidence type="ECO:0000313" key="3">
    <source>
        <dbReference type="Proteomes" id="UP001107558"/>
    </source>
</evidence>
<gene>
    <name evidence="2" type="ORF">PVAND_009398</name>
</gene>
<protein>
    <submittedName>
        <fullName evidence="2">Uncharacterized protein</fullName>
    </submittedName>
</protein>
<evidence type="ECO:0000313" key="2">
    <source>
        <dbReference type="EMBL" id="KAG5679861.1"/>
    </source>
</evidence>
<sequence length="92" mass="10444">MTREPERKGQIAGDYGPKGDNGRRGAGRVLVQEKRGNVYYVDHTPDHDYANMKKSLPSLLDDPLGNHLRADQINAFSVLNEDDEDEDYKKKN</sequence>
<dbReference type="AlphaFoldDB" id="A0A9J6CD58"/>
<name>A0A9J6CD58_POLVA</name>
<accession>A0A9J6CD58</accession>
<comment type="caution">
    <text evidence="2">The sequence shown here is derived from an EMBL/GenBank/DDBJ whole genome shotgun (WGS) entry which is preliminary data.</text>
</comment>
<proteinExistence type="predicted"/>
<dbReference type="EMBL" id="JADBJN010000001">
    <property type="protein sequence ID" value="KAG5679861.1"/>
    <property type="molecule type" value="Genomic_DNA"/>
</dbReference>
<dbReference type="Proteomes" id="UP001107558">
    <property type="component" value="Chromosome 1"/>
</dbReference>
<organism evidence="2 3">
    <name type="scientific">Polypedilum vanderplanki</name>
    <name type="common">Sleeping chironomid midge</name>
    <dbReference type="NCBI Taxonomy" id="319348"/>
    <lineage>
        <taxon>Eukaryota</taxon>
        <taxon>Metazoa</taxon>
        <taxon>Ecdysozoa</taxon>
        <taxon>Arthropoda</taxon>
        <taxon>Hexapoda</taxon>
        <taxon>Insecta</taxon>
        <taxon>Pterygota</taxon>
        <taxon>Neoptera</taxon>
        <taxon>Endopterygota</taxon>
        <taxon>Diptera</taxon>
        <taxon>Nematocera</taxon>
        <taxon>Chironomoidea</taxon>
        <taxon>Chironomidae</taxon>
        <taxon>Chironominae</taxon>
        <taxon>Polypedilum</taxon>
        <taxon>Polypedilum</taxon>
    </lineage>
</organism>
<keyword evidence="3" id="KW-1185">Reference proteome</keyword>